<reference evidence="10" key="2">
    <citation type="submission" date="2017-02" db="EMBL/GenBank/DDBJ databases">
        <title>Sunflower complete genome.</title>
        <authorList>
            <person name="Langlade N."/>
            <person name="Munos S."/>
        </authorList>
    </citation>
    <scope>NUCLEOTIDE SEQUENCE [LARGE SCALE GENOMIC DNA]</scope>
    <source>
        <tissue evidence="10">Leaves</tissue>
    </source>
</reference>
<evidence type="ECO:0000256" key="3">
    <source>
        <dbReference type="ARBA" id="ARBA00022664"/>
    </source>
</evidence>
<feature type="domain" description="Pre-mRNA-splicing factor Syf1-like N-terminal HAT-repeats" evidence="8">
    <location>
        <begin position="109"/>
        <end position="224"/>
    </location>
</feature>
<evidence type="ECO:0000313" key="9">
    <source>
        <dbReference type="EMBL" id="KAF5823237.1"/>
    </source>
</evidence>
<reference evidence="9" key="3">
    <citation type="submission" date="2020-06" db="EMBL/GenBank/DDBJ databases">
        <title>Helianthus annuus Genome sequencing and assembly Release 2.</title>
        <authorList>
            <person name="Gouzy J."/>
            <person name="Langlade N."/>
            <person name="Munos S."/>
        </authorList>
    </citation>
    <scope>NUCLEOTIDE SEQUENCE</scope>
    <source>
        <tissue evidence="9">Leaves</tissue>
    </source>
</reference>
<keyword evidence="7" id="KW-0539">Nucleus</keyword>
<evidence type="ECO:0000313" key="11">
    <source>
        <dbReference type="Proteomes" id="UP000215914"/>
    </source>
</evidence>
<keyword evidence="11" id="KW-1185">Reference proteome</keyword>
<dbReference type="STRING" id="4232.A0A251VQN2"/>
<dbReference type="EMBL" id="MNCJ02000316">
    <property type="protein sequence ID" value="KAF5823237.1"/>
    <property type="molecule type" value="Genomic_DNA"/>
</dbReference>
<dbReference type="EMBL" id="CM007890">
    <property type="protein sequence ID" value="OTG37897.1"/>
    <property type="molecule type" value="Genomic_DNA"/>
</dbReference>
<dbReference type="GO" id="GO:0000398">
    <property type="term" value="P:mRNA splicing, via spliceosome"/>
    <property type="evidence" value="ECO:0007669"/>
    <property type="project" value="InterPro"/>
</dbReference>
<keyword evidence="6" id="KW-0508">mRNA splicing</keyword>
<comment type="similarity">
    <text evidence="2">Belongs to the crooked-neck family.</text>
</comment>
<name>A0A251VQN2_HELAN</name>
<evidence type="ECO:0000259" key="8">
    <source>
        <dbReference type="Pfam" id="PF23233"/>
    </source>
</evidence>
<dbReference type="InterPro" id="IPR055433">
    <property type="entry name" value="HAT_Syf1-like_N"/>
</dbReference>
<evidence type="ECO:0000256" key="5">
    <source>
        <dbReference type="ARBA" id="ARBA00022737"/>
    </source>
</evidence>
<dbReference type="InterPro" id="IPR045075">
    <property type="entry name" value="Syf1-like"/>
</dbReference>
<dbReference type="GO" id="GO:0005634">
    <property type="term" value="C:nucleus"/>
    <property type="evidence" value="ECO:0007669"/>
    <property type="project" value="UniProtKB-SubCell"/>
</dbReference>
<protein>
    <submittedName>
        <fullName evidence="10">Putative tetratricopeptide-like helical domain-containing protein</fullName>
    </submittedName>
    <submittedName>
        <fullName evidence="9">Tetratricopeptide-like helical domain superfamily</fullName>
    </submittedName>
</protein>
<keyword evidence="4" id="KW-0747">Spliceosome</keyword>
<dbReference type="Pfam" id="PF23233">
    <property type="entry name" value="HAT_Syf1_CNRKL1_N"/>
    <property type="match status" value="1"/>
</dbReference>
<organism evidence="10 11">
    <name type="scientific">Helianthus annuus</name>
    <name type="common">Common sunflower</name>
    <dbReference type="NCBI Taxonomy" id="4232"/>
    <lineage>
        <taxon>Eukaryota</taxon>
        <taxon>Viridiplantae</taxon>
        <taxon>Streptophyta</taxon>
        <taxon>Embryophyta</taxon>
        <taxon>Tracheophyta</taxon>
        <taxon>Spermatophyta</taxon>
        <taxon>Magnoliopsida</taxon>
        <taxon>eudicotyledons</taxon>
        <taxon>Gunneridae</taxon>
        <taxon>Pentapetalae</taxon>
        <taxon>asterids</taxon>
        <taxon>campanulids</taxon>
        <taxon>Asterales</taxon>
        <taxon>Asteraceae</taxon>
        <taxon>Asteroideae</taxon>
        <taxon>Heliantheae alliance</taxon>
        <taxon>Heliantheae</taxon>
        <taxon>Helianthus</taxon>
    </lineage>
</organism>
<dbReference type="InParanoid" id="A0A251VQN2"/>
<accession>A0A251VQN2</accession>
<evidence type="ECO:0000256" key="2">
    <source>
        <dbReference type="ARBA" id="ARBA00008644"/>
    </source>
</evidence>
<keyword evidence="3" id="KW-0507">mRNA processing</keyword>
<dbReference type="PANTHER" id="PTHR11246:SF3">
    <property type="entry name" value="CROOKED NECK-LIKE PROTEIN 1"/>
    <property type="match status" value="1"/>
</dbReference>
<evidence type="ECO:0000313" key="10">
    <source>
        <dbReference type="EMBL" id="OTG37897.1"/>
    </source>
</evidence>
<dbReference type="Proteomes" id="UP000215914">
    <property type="component" value="Chromosome 1"/>
</dbReference>
<evidence type="ECO:0000256" key="4">
    <source>
        <dbReference type="ARBA" id="ARBA00022728"/>
    </source>
</evidence>
<dbReference type="InterPro" id="IPR003107">
    <property type="entry name" value="HAT"/>
</dbReference>
<keyword evidence="5" id="KW-0677">Repeat</keyword>
<dbReference type="PANTHER" id="PTHR11246">
    <property type="entry name" value="PRE-MRNA SPLICING FACTOR"/>
    <property type="match status" value="1"/>
</dbReference>
<dbReference type="SUPFAM" id="SSF48452">
    <property type="entry name" value="TPR-like"/>
    <property type="match status" value="1"/>
</dbReference>
<proteinExistence type="inferred from homology"/>
<evidence type="ECO:0000256" key="7">
    <source>
        <dbReference type="ARBA" id="ARBA00023242"/>
    </source>
</evidence>
<dbReference type="SMART" id="SM00386">
    <property type="entry name" value="HAT"/>
    <property type="match status" value="3"/>
</dbReference>
<evidence type="ECO:0000256" key="6">
    <source>
        <dbReference type="ARBA" id="ARBA00023187"/>
    </source>
</evidence>
<gene>
    <name evidence="10" type="ORF">HannXRQ_Chr01g0023871</name>
    <name evidence="9" type="ORF">HanXRQr2_Chr01g0036181</name>
</gene>
<dbReference type="Gene3D" id="1.25.40.10">
    <property type="entry name" value="Tetratricopeptide repeat domain"/>
    <property type="match status" value="2"/>
</dbReference>
<reference evidence="9 11" key="1">
    <citation type="journal article" date="2017" name="Nature">
        <title>The sunflower genome provides insights into oil metabolism, flowering and Asterid evolution.</title>
        <authorList>
            <person name="Badouin H."/>
            <person name="Gouzy J."/>
            <person name="Grassa C.J."/>
            <person name="Murat F."/>
            <person name="Staton S.E."/>
            <person name="Cottret L."/>
            <person name="Lelandais-Briere C."/>
            <person name="Owens G.L."/>
            <person name="Carrere S."/>
            <person name="Mayjonade B."/>
            <person name="Legrand L."/>
            <person name="Gill N."/>
            <person name="Kane N.C."/>
            <person name="Bowers J.E."/>
            <person name="Hubner S."/>
            <person name="Bellec A."/>
            <person name="Berard A."/>
            <person name="Berges H."/>
            <person name="Blanchet N."/>
            <person name="Boniface M.C."/>
            <person name="Brunel D."/>
            <person name="Catrice O."/>
            <person name="Chaidir N."/>
            <person name="Claudel C."/>
            <person name="Donnadieu C."/>
            <person name="Faraut T."/>
            <person name="Fievet G."/>
            <person name="Helmstetter N."/>
            <person name="King M."/>
            <person name="Knapp S.J."/>
            <person name="Lai Z."/>
            <person name="Le Paslier M.C."/>
            <person name="Lippi Y."/>
            <person name="Lorenzon L."/>
            <person name="Mandel J.R."/>
            <person name="Marage G."/>
            <person name="Marchand G."/>
            <person name="Marquand E."/>
            <person name="Bret-Mestries E."/>
            <person name="Morien E."/>
            <person name="Nambeesan S."/>
            <person name="Nguyen T."/>
            <person name="Pegot-Espagnet P."/>
            <person name="Pouilly N."/>
            <person name="Raftis F."/>
            <person name="Sallet E."/>
            <person name="Schiex T."/>
            <person name="Thomas J."/>
            <person name="Vandecasteele C."/>
            <person name="Vares D."/>
            <person name="Vear F."/>
            <person name="Vautrin S."/>
            <person name="Crespi M."/>
            <person name="Mangin B."/>
            <person name="Burke J.M."/>
            <person name="Salse J."/>
            <person name="Munos S."/>
            <person name="Vincourt P."/>
            <person name="Rieseberg L.H."/>
            <person name="Langlade N.B."/>
        </authorList>
    </citation>
    <scope>NUCLEOTIDE SEQUENCE [LARGE SCALE GENOMIC DNA]</scope>
    <source>
        <strain evidence="11">cv. SF193</strain>
        <tissue evidence="9">Leaves</tissue>
    </source>
</reference>
<sequence>MANRELDPSSLGYLTRKETEVKLPRPRRVKNKTPAPIQITAEQILREAREREEAEIRPPKQKITDRTELGLQKRKEFEDLIRRVRWNKKYATWEESHKDFNRARSIFNKYIEIELQLGNIDRCRKLYEKYLEWSPENCYAWSRYTELERSLSETERARALFELAIAQPTLDMPELLWKAYINFEIAEGEFERTRQLYEKFLDRTKHLKVWITYAKFEASTIEEVEQQEELPENVIETESKRDDENKAITILIE</sequence>
<dbReference type="AlphaFoldDB" id="A0A251VQN2"/>
<comment type="subcellular location">
    <subcellularLocation>
        <location evidence="1">Nucleus</location>
    </subcellularLocation>
</comment>
<dbReference type="Gramene" id="mRNA:HanXRQr2_Chr01g0036181">
    <property type="protein sequence ID" value="mRNA:HanXRQr2_Chr01g0036181"/>
    <property type="gene ID" value="HanXRQr2_Chr01g0036181"/>
</dbReference>
<dbReference type="InterPro" id="IPR011990">
    <property type="entry name" value="TPR-like_helical_dom_sf"/>
</dbReference>
<evidence type="ECO:0000256" key="1">
    <source>
        <dbReference type="ARBA" id="ARBA00004123"/>
    </source>
</evidence>